<dbReference type="PANTHER" id="PTHR30037">
    <property type="entry name" value="DNA-3-METHYLADENINE GLYCOSYLASE 1"/>
    <property type="match status" value="1"/>
</dbReference>
<dbReference type="Pfam" id="PF03352">
    <property type="entry name" value="Adenine_glyco"/>
    <property type="match status" value="1"/>
</dbReference>
<comment type="caution">
    <text evidence="1">The sequence shown here is derived from an EMBL/GenBank/DDBJ whole genome shotgun (WGS) entry which is preliminary data.</text>
</comment>
<dbReference type="AlphaFoldDB" id="A0ABD3LWT0"/>
<gene>
    <name evidence="1" type="ORF">ACHAWU_007132</name>
</gene>
<protein>
    <recommendedName>
        <fullName evidence="3">DNA-3-methyladenine glycosylase I</fullName>
    </recommendedName>
</protein>
<evidence type="ECO:0008006" key="3">
    <source>
        <dbReference type="Google" id="ProtNLM"/>
    </source>
</evidence>
<dbReference type="InterPro" id="IPR052891">
    <property type="entry name" value="DNA-3mA_glycosylase"/>
</dbReference>
<evidence type="ECO:0000313" key="1">
    <source>
        <dbReference type="EMBL" id="KAL3756181.1"/>
    </source>
</evidence>
<proteinExistence type="predicted"/>
<sequence length="249" mass="28700">MTIRHSRPPPRPRQLRRHLTLRRRVGGVVSSPPSPVKSPDHDHVYAEKINQDPLYADYILNEWGFEKRSEHELFEHLSLSGAQSGMSWWDILCRREAYREAFHGFDIDKVASMTKKDVEELLCKKSEDGTKLVVRNRGKVGSVINNAKLIQQLKASGTIPSLSKYLWSFVDDKPILNRLQTKSEMPTMTEESERMSKELKKYGFKYVGPITMYAMMQSCGLVMDYIVGSKHLADAEERLKKRLGGYQIR</sequence>
<keyword evidence="2" id="KW-1185">Reference proteome</keyword>
<dbReference type="InterPro" id="IPR011257">
    <property type="entry name" value="DNA_glycosylase"/>
</dbReference>
<dbReference type="PANTHER" id="PTHR30037:SF4">
    <property type="entry name" value="DNA-3-METHYLADENINE GLYCOSYLASE I"/>
    <property type="match status" value="1"/>
</dbReference>
<dbReference type="Gene3D" id="1.10.340.30">
    <property type="entry name" value="Hypothetical protein, domain 2"/>
    <property type="match status" value="1"/>
</dbReference>
<accession>A0ABD3LWT0</accession>
<name>A0ABD3LWT0_9STRA</name>
<dbReference type="Proteomes" id="UP001530293">
    <property type="component" value="Unassembled WGS sequence"/>
</dbReference>
<dbReference type="EMBL" id="JALLBG020000312">
    <property type="protein sequence ID" value="KAL3756181.1"/>
    <property type="molecule type" value="Genomic_DNA"/>
</dbReference>
<dbReference type="InterPro" id="IPR005019">
    <property type="entry name" value="Adenine_glyco"/>
</dbReference>
<reference evidence="1 2" key="1">
    <citation type="submission" date="2024-10" db="EMBL/GenBank/DDBJ databases">
        <title>Updated reference genomes for cyclostephanoid diatoms.</title>
        <authorList>
            <person name="Roberts W.R."/>
            <person name="Alverson A.J."/>
        </authorList>
    </citation>
    <scope>NUCLEOTIDE SEQUENCE [LARGE SCALE GENOMIC DNA]</scope>
    <source>
        <strain evidence="1 2">AJA232-27</strain>
    </source>
</reference>
<evidence type="ECO:0000313" key="2">
    <source>
        <dbReference type="Proteomes" id="UP001530293"/>
    </source>
</evidence>
<organism evidence="1 2">
    <name type="scientific">Discostella pseudostelligera</name>
    <dbReference type="NCBI Taxonomy" id="259834"/>
    <lineage>
        <taxon>Eukaryota</taxon>
        <taxon>Sar</taxon>
        <taxon>Stramenopiles</taxon>
        <taxon>Ochrophyta</taxon>
        <taxon>Bacillariophyta</taxon>
        <taxon>Coscinodiscophyceae</taxon>
        <taxon>Thalassiosirophycidae</taxon>
        <taxon>Stephanodiscales</taxon>
        <taxon>Stephanodiscaceae</taxon>
        <taxon>Discostella</taxon>
    </lineage>
</organism>
<dbReference type="SUPFAM" id="SSF48150">
    <property type="entry name" value="DNA-glycosylase"/>
    <property type="match status" value="1"/>
</dbReference>